<accession>A0A8R1TQC0</accession>
<dbReference type="EnsemblMetazoa" id="OVOC2218.1">
    <property type="protein sequence ID" value="OVOC2218.1"/>
    <property type="gene ID" value="WBGene00239027"/>
</dbReference>
<evidence type="ECO:0000313" key="11">
    <source>
        <dbReference type="Proteomes" id="UP000024404"/>
    </source>
</evidence>
<evidence type="ECO:0000313" key="10">
    <source>
        <dbReference type="EnsemblMetazoa" id="OVOC2218.1"/>
    </source>
</evidence>
<keyword evidence="7 8" id="KW-0472">Membrane</keyword>
<comment type="subcellular location">
    <subcellularLocation>
        <location evidence="1">Membrane</location>
        <topology evidence="1">Multi-pass membrane protein</topology>
    </subcellularLocation>
</comment>
<proteinExistence type="inferred from homology"/>
<reference evidence="10" key="2">
    <citation type="submission" date="2022-06" db="UniProtKB">
        <authorList>
            <consortium name="EnsemblMetazoa"/>
        </authorList>
    </citation>
    <scope>IDENTIFICATION</scope>
</reference>
<feature type="repeat" description="Solcar" evidence="8">
    <location>
        <begin position="100"/>
        <end position="187"/>
    </location>
</feature>
<dbReference type="EMBL" id="CMVM020000072">
    <property type="status" value="NOT_ANNOTATED_CDS"/>
    <property type="molecule type" value="Genomic_DNA"/>
</dbReference>
<dbReference type="PANTHER" id="PTHR45683">
    <property type="entry name" value="MITOCHONDRIAL NICOTINAMIDE ADENINE DINUCLEOTIDE TRANSPORTER 1-RELATED-RELATED"/>
    <property type="match status" value="1"/>
</dbReference>
<dbReference type="InterPro" id="IPR023395">
    <property type="entry name" value="MCP_dom_sf"/>
</dbReference>
<organism evidence="10 11">
    <name type="scientific">Onchocerca volvulus</name>
    <dbReference type="NCBI Taxonomy" id="6282"/>
    <lineage>
        <taxon>Eukaryota</taxon>
        <taxon>Metazoa</taxon>
        <taxon>Ecdysozoa</taxon>
        <taxon>Nematoda</taxon>
        <taxon>Chromadorea</taxon>
        <taxon>Rhabditida</taxon>
        <taxon>Spirurina</taxon>
        <taxon>Spiruromorpha</taxon>
        <taxon>Filarioidea</taxon>
        <taxon>Onchocercidae</taxon>
        <taxon>Onchocerca</taxon>
    </lineage>
</organism>
<dbReference type="Pfam" id="PF00153">
    <property type="entry name" value="Mito_carr"/>
    <property type="match status" value="3"/>
</dbReference>
<evidence type="ECO:0000256" key="6">
    <source>
        <dbReference type="ARBA" id="ARBA00022989"/>
    </source>
</evidence>
<evidence type="ECO:0000256" key="4">
    <source>
        <dbReference type="ARBA" id="ARBA00022692"/>
    </source>
</evidence>
<dbReference type="InterPro" id="IPR018108">
    <property type="entry name" value="MCP_transmembrane"/>
</dbReference>
<evidence type="ECO:0000256" key="3">
    <source>
        <dbReference type="ARBA" id="ARBA00022448"/>
    </source>
</evidence>
<dbReference type="OMA" id="TTVWKHE"/>
<dbReference type="InterPro" id="IPR002067">
    <property type="entry name" value="MCP"/>
</dbReference>
<evidence type="ECO:0000256" key="5">
    <source>
        <dbReference type="ARBA" id="ARBA00022737"/>
    </source>
</evidence>
<evidence type="ECO:0000256" key="8">
    <source>
        <dbReference type="PROSITE-ProRule" id="PRU00282"/>
    </source>
</evidence>
<dbReference type="Gene3D" id="1.50.40.10">
    <property type="entry name" value="Mitochondrial carrier domain"/>
    <property type="match status" value="1"/>
</dbReference>
<reference evidence="11" key="1">
    <citation type="submission" date="2013-10" db="EMBL/GenBank/DDBJ databases">
        <title>Genome sequencing of Onchocerca volvulus.</title>
        <authorList>
            <person name="Cotton J."/>
            <person name="Tsai J."/>
            <person name="Stanley E."/>
            <person name="Tracey A."/>
            <person name="Holroyd N."/>
            <person name="Lustigman S."/>
            <person name="Berriman M."/>
        </authorList>
    </citation>
    <scope>NUCLEOTIDE SEQUENCE</scope>
</reference>
<dbReference type="PRINTS" id="PR00926">
    <property type="entry name" value="MITOCARRIER"/>
</dbReference>
<protein>
    <recommendedName>
        <fullName evidence="12">Mitochondrial folate transporter/carrier</fullName>
    </recommendedName>
</protein>
<dbReference type="SUPFAM" id="SSF103506">
    <property type="entry name" value="Mitochondrial carrier"/>
    <property type="match status" value="1"/>
</dbReference>
<name>A0A8R1TQC0_ONCVO</name>
<keyword evidence="5" id="KW-0677">Repeat</keyword>
<keyword evidence="4 8" id="KW-0812">Transmembrane</keyword>
<comment type="similarity">
    <text evidence="2 9">Belongs to the mitochondrial carrier (TC 2.A.29) family.</text>
</comment>
<dbReference type="PROSITE" id="PS50920">
    <property type="entry name" value="SOLCAR"/>
    <property type="match status" value="3"/>
</dbReference>
<dbReference type="InterPro" id="IPR044712">
    <property type="entry name" value="SLC25A32-like"/>
</dbReference>
<evidence type="ECO:0000256" key="1">
    <source>
        <dbReference type="ARBA" id="ARBA00004141"/>
    </source>
</evidence>
<dbReference type="Proteomes" id="UP000024404">
    <property type="component" value="Unassembled WGS sequence"/>
</dbReference>
<evidence type="ECO:0000256" key="2">
    <source>
        <dbReference type="ARBA" id="ARBA00006375"/>
    </source>
</evidence>
<dbReference type="GO" id="GO:0015215">
    <property type="term" value="F:nucleotide transmembrane transporter activity"/>
    <property type="evidence" value="ECO:0007669"/>
    <property type="project" value="UniProtKB-ARBA"/>
</dbReference>
<keyword evidence="3 9" id="KW-0813">Transport</keyword>
<evidence type="ECO:0000256" key="7">
    <source>
        <dbReference type="ARBA" id="ARBA00023136"/>
    </source>
</evidence>
<keyword evidence="11" id="KW-1185">Reference proteome</keyword>
<keyword evidence="6" id="KW-1133">Transmembrane helix</keyword>
<evidence type="ECO:0000256" key="9">
    <source>
        <dbReference type="RuleBase" id="RU000488"/>
    </source>
</evidence>
<sequence>MEKYEHLIGGFTGGITSTIVCHPLDLLRIRYSANDGNRQRPQYHNYWHAARSIVLSKGYKGLYQGLSPNLIGSAISWGLYFQFYHIIKNICKEKTISTGAESVDNVLLGMVTGAGILVFTNPIWVAKTRLCLQYENERAKYHGFLNCLSTVVRKEGITALYRGFAPGVIGTIHGAIQFMLYNRFKDDRLKRLGLPANHILNTVDCLVYSAASKVIATTITFPYQVLRTRLQDHHAKYTGIFDLISKTYRTEGAHGFYKGLLMGNLRQLPNVIVTYVTYENVRDLVRNFSQ</sequence>
<feature type="repeat" description="Solcar" evidence="8">
    <location>
        <begin position="200"/>
        <end position="284"/>
    </location>
</feature>
<dbReference type="AlphaFoldDB" id="A0A8R1TQC0"/>
<dbReference type="GO" id="GO:0016020">
    <property type="term" value="C:membrane"/>
    <property type="evidence" value="ECO:0007669"/>
    <property type="project" value="UniProtKB-SubCell"/>
</dbReference>
<evidence type="ECO:0008006" key="12">
    <source>
        <dbReference type="Google" id="ProtNLM"/>
    </source>
</evidence>
<feature type="repeat" description="Solcar" evidence="8">
    <location>
        <begin position="1"/>
        <end position="90"/>
    </location>
</feature>